<comment type="caution">
    <text evidence="4">The sequence shown here is derived from an EMBL/GenBank/DDBJ whole genome shotgun (WGS) entry which is preliminary data.</text>
</comment>
<keyword evidence="3" id="KW-0996">Nickel insertion</keyword>
<dbReference type="AlphaFoldDB" id="A0A543AP24"/>
<protein>
    <recommendedName>
        <fullName evidence="3">Urease accessory protein UreD</fullName>
    </recommendedName>
</protein>
<comment type="subcellular location">
    <subcellularLocation>
        <location evidence="3">Cytoplasm</location>
    </subcellularLocation>
</comment>
<dbReference type="HAMAP" id="MF_01384">
    <property type="entry name" value="UreD"/>
    <property type="match status" value="1"/>
</dbReference>
<evidence type="ECO:0000256" key="3">
    <source>
        <dbReference type="HAMAP-Rule" id="MF_01384"/>
    </source>
</evidence>
<evidence type="ECO:0000313" key="4">
    <source>
        <dbReference type="EMBL" id="TQL74331.1"/>
    </source>
</evidence>
<proteinExistence type="inferred from homology"/>
<reference evidence="4 5" key="1">
    <citation type="submission" date="2019-06" db="EMBL/GenBank/DDBJ databases">
        <title>Sequencing the genomes of 1000 actinobacteria strains.</title>
        <authorList>
            <person name="Klenk H.-P."/>
        </authorList>
    </citation>
    <scope>NUCLEOTIDE SEQUENCE [LARGE SCALE GENOMIC DNA]</scope>
    <source>
        <strain evidence="4 5">DSM 24083</strain>
    </source>
</reference>
<dbReference type="Proteomes" id="UP000319746">
    <property type="component" value="Unassembled WGS sequence"/>
</dbReference>
<keyword evidence="3" id="KW-0963">Cytoplasm</keyword>
<evidence type="ECO:0000256" key="2">
    <source>
        <dbReference type="ARBA" id="ARBA00023186"/>
    </source>
</evidence>
<dbReference type="OrthoDB" id="9807968at2"/>
<dbReference type="Pfam" id="PF01774">
    <property type="entry name" value="UreD"/>
    <property type="match status" value="1"/>
</dbReference>
<comment type="function">
    <text evidence="3">Required for maturation of urease via the functional incorporation of the urease nickel metallocenter.</text>
</comment>
<keyword evidence="5" id="KW-1185">Reference proteome</keyword>
<evidence type="ECO:0000256" key="1">
    <source>
        <dbReference type="ARBA" id="ARBA00007177"/>
    </source>
</evidence>
<dbReference type="InterPro" id="IPR002669">
    <property type="entry name" value="UreD"/>
</dbReference>
<comment type="subunit">
    <text evidence="3">UreD, UreF and UreG form a complex that acts as a GTP-hydrolysis-dependent molecular chaperone, activating the urease apoprotein by helping to assemble the nickel containing metallocenter of UreC. The UreE protein probably delivers the nickel.</text>
</comment>
<gene>
    <name evidence="3" type="primary">ureD</name>
    <name evidence="4" type="ORF">FB556_0793</name>
</gene>
<dbReference type="EMBL" id="VFOU01000001">
    <property type="protein sequence ID" value="TQL74331.1"/>
    <property type="molecule type" value="Genomic_DNA"/>
</dbReference>
<dbReference type="RefSeq" id="WP_141864888.1">
    <property type="nucleotide sequence ID" value="NZ_BAABAN010000016.1"/>
</dbReference>
<accession>A0A543AP24</accession>
<evidence type="ECO:0000313" key="5">
    <source>
        <dbReference type="Proteomes" id="UP000319746"/>
    </source>
</evidence>
<name>A0A543AP24_9MICC</name>
<keyword evidence="2 3" id="KW-0143">Chaperone</keyword>
<organism evidence="4 5">
    <name type="scientific">Enteractinococcus coprophilus</name>
    <dbReference type="NCBI Taxonomy" id="1027633"/>
    <lineage>
        <taxon>Bacteria</taxon>
        <taxon>Bacillati</taxon>
        <taxon>Actinomycetota</taxon>
        <taxon>Actinomycetes</taxon>
        <taxon>Micrococcales</taxon>
        <taxon>Micrococcaceae</taxon>
    </lineage>
</organism>
<sequence length="296" mass="32688">MRPSLDNPVGQLQLVVQQRGDRAIARQQYFQGALRVLRPHYLDESGQVTYTIVNPGGGYLGGDVYAIDVEVDEEASMLLTSQSATKVYKTPDAPAYQHSTFRLGPGAVLEYVPDQLIAYRDAHYIQDTVVEMDPTASFVSMEIITPGWAPDGTLFRYDRIQLRQEVRMHGRPVVVDNLLVRPGSETAPAESLLSMEDKTHVGSLLAMDARITQDLVDELRDTTQQVLENTSALLGSTKLTAPHPAPLLGMSLLEGPGLALRVLGTSTEQVSTALYAVINDLRSRWRGQDPVQLRKY</sequence>
<dbReference type="GO" id="GO:0005737">
    <property type="term" value="C:cytoplasm"/>
    <property type="evidence" value="ECO:0007669"/>
    <property type="project" value="UniProtKB-SubCell"/>
</dbReference>
<dbReference type="GO" id="GO:0016151">
    <property type="term" value="F:nickel cation binding"/>
    <property type="evidence" value="ECO:0007669"/>
    <property type="project" value="UniProtKB-UniRule"/>
</dbReference>
<dbReference type="PANTHER" id="PTHR33643:SF1">
    <property type="entry name" value="UREASE ACCESSORY PROTEIN D"/>
    <property type="match status" value="1"/>
</dbReference>
<dbReference type="PANTHER" id="PTHR33643">
    <property type="entry name" value="UREASE ACCESSORY PROTEIN D"/>
    <property type="match status" value="1"/>
</dbReference>
<comment type="similarity">
    <text evidence="1 3">Belongs to the UreD family.</text>
</comment>